<feature type="coiled-coil region" evidence="1">
    <location>
        <begin position="213"/>
        <end position="370"/>
    </location>
</feature>
<name>A0A0N4VBC6_ENTVE</name>
<dbReference type="WBParaSite" id="EVEC_0000783001-mRNA-1">
    <property type="protein sequence ID" value="EVEC_0000783001-mRNA-1"/>
    <property type="gene ID" value="EVEC_0000783001"/>
</dbReference>
<dbReference type="OrthoDB" id="5835862at2759"/>
<feature type="coiled-coil region" evidence="1">
    <location>
        <begin position="512"/>
        <end position="546"/>
    </location>
</feature>
<sequence length="561" mass="62639">MYTSDSRPNRPTELRLTPSSTSINNENAVVAVKSPSTPNRIPLSNGFNYQYATTVDKRSVLSNNGSKKVIVAPQPHFRQHNGDICETPFRTNGDMQITHRRRSSGAVTAAYPPQYENRHSYSRDVAVAVMPLSDPRTTSVIRIDDDRNIRVRSSSDIRVIALEKRVRELEAAVNSSNGQISSAGPTTSTSFILPVNGKGSQVIVSPVSPATAQQLMAQEIADKEVEIERLQSQLRQCYSRMEFSKIQFDEEVDKFRKESQDAKSQLGKVKSRLNELEVECSEYRERATYVEAARNSAISDSLEKISAQEKELSHLRAEVEHLSGLSVEMDKLKEELKKSEAANAELKHAVEAKEKNVRELEDSIFAMKMEASCKISSGSATPCEDAHSLTEIELPRYFGGIKELKELTPKASTKQIPPPCSYSSRLKKSQSTQQLSQSNDKISLSSALSTLIRKQTASTVECRLLAKCLKDTAMKALNGDLPSVSRLLGCRSESMSESEVEALPTDSSPMPLAVAERHIRRGTEDLERIENDLNSLREKFVEYYEKKVVEDLQENDMCRIQ</sequence>
<feature type="region of interest" description="Disordered" evidence="2">
    <location>
        <begin position="409"/>
        <end position="439"/>
    </location>
</feature>
<gene>
    <name evidence="3" type="ORF">EVEC_LOCUS7314</name>
</gene>
<organism evidence="5">
    <name type="scientific">Enterobius vermicularis</name>
    <name type="common">Human pinworm</name>
    <dbReference type="NCBI Taxonomy" id="51028"/>
    <lineage>
        <taxon>Eukaryota</taxon>
        <taxon>Metazoa</taxon>
        <taxon>Ecdysozoa</taxon>
        <taxon>Nematoda</taxon>
        <taxon>Chromadorea</taxon>
        <taxon>Rhabditida</taxon>
        <taxon>Spirurina</taxon>
        <taxon>Oxyuridomorpha</taxon>
        <taxon>Oxyuroidea</taxon>
        <taxon>Oxyuridae</taxon>
        <taxon>Enterobius</taxon>
    </lineage>
</organism>
<dbReference type="STRING" id="51028.A0A0N4VBC6"/>
<keyword evidence="1" id="KW-0175">Coiled coil</keyword>
<accession>A0A0N4VBC6</accession>
<evidence type="ECO:0000313" key="5">
    <source>
        <dbReference type="WBParaSite" id="EVEC_0000783001-mRNA-1"/>
    </source>
</evidence>
<protein>
    <submittedName>
        <fullName evidence="5">TMF_TATA_bd domain-containing protein</fullName>
    </submittedName>
</protein>
<proteinExistence type="predicted"/>
<evidence type="ECO:0000313" key="3">
    <source>
        <dbReference type="EMBL" id="VDD92563.1"/>
    </source>
</evidence>
<dbReference type="Proteomes" id="UP000274131">
    <property type="component" value="Unassembled WGS sequence"/>
</dbReference>
<dbReference type="AlphaFoldDB" id="A0A0N4VBC6"/>
<evidence type="ECO:0000256" key="1">
    <source>
        <dbReference type="SAM" id="Coils"/>
    </source>
</evidence>
<dbReference type="Gene3D" id="1.10.287.1490">
    <property type="match status" value="1"/>
</dbReference>
<reference evidence="3 4" key="2">
    <citation type="submission" date="2018-10" db="EMBL/GenBank/DDBJ databases">
        <authorList>
            <consortium name="Pathogen Informatics"/>
        </authorList>
    </citation>
    <scope>NUCLEOTIDE SEQUENCE [LARGE SCALE GENOMIC DNA]</scope>
</reference>
<reference evidence="5" key="1">
    <citation type="submission" date="2017-02" db="UniProtKB">
        <authorList>
            <consortium name="WormBaseParasite"/>
        </authorList>
    </citation>
    <scope>IDENTIFICATION</scope>
</reference>
<dbReference type="EMBL" id="UXUI01008868">
    <property type="protein sequence ID" value="VDD92563.1"/>
    <property type="molecule type" value="Genomic_DNA"/>
</dbReference>
<evidence type="ECO:0000256" key="2">
    <source>
        <dbReference type="SAM" id="MobiDB-lite"/>
    </source>
</evidence>
<feature type="compositionally biased region" description="Low complexity" evidence="2">
    <location>
        <begin position="429"/>
        <end position="438"/>
    </location>
</feature>
<evidence type="ECO:0000313" key="4">
    <source>
        <dbReference type="Proteomes" id="UP000274131"/>
    </source>
</evidence>
<keyword evidence="4" id="KW-1185">Reference proteome</keyword>